<dbReference type="PANTHER" id="PTHR21496">
    <property type="entry name" value="FERREDOXIN-RELATED"/>
    <property type="match status" value="1"/>
</dbReference>
<dbReference type="NCBIfam" id="NF007422">
    <property type="entry name" value="PRK09965.1"/>
    <property type="match status" value="1"/>
</dbReference>
<protein>
    <submittedName>
        <fullName evidence="6">Bifunctional 3-phenylpropionate/cinnamic acid dioxygenase ferredoxin subunit</fullName>
        <ecNumber evidence="6">1.14.12.19</ecNumber>
    </submittedName>
</protein>
<name>A0ABW1KVR7_9PROT</name>
<dbReference type="EC" id="1.14.12.19" evidence="6"/>
<comment type="caution">
    <text evidence="6">The sequence shown here is derived from an EMBL/GenBank/DDBJ whole genome shotgun (WGS) entry which is preliminary data.</text>
</comment>
<sequence length="120" mass="13017">MVFVRVCSSADISEGEVSRFAPDGAEEAIVVCHSDGEFFAIADKCSHGNWSLSEGFLENCQLECVLHGSAFDLKTGWPDKLPATKPVKIYDVKVEDGDVFVDVSSGRITQPDEDNFAASQ</sequence>
<reference evidence="6 7" key="1">
    <citation type="submission" date="2024-09" db="EMBL/GenBank/DDBJ databases">
        <authorList>
            <person name="Zhang Z.-H."/>
        </authorList>
    </citation>
    <scope>NUCLEOTIDE SEQUENCE [LARGE SCALE GENOMIC DNA]</scope>
    <source>
        <strain evidence="6 7">HHTR114</strain>
    </source>
</reference>
<dbReference type="Pfam" id="PF00355">
    <property type="entry name" value="Rieske"/>
    <property type="match status" value="1"/>
</dbReference>
<evidence type="ECO:0000256" key="3">
    <source>
        <dbReference type="ARBA" id="ARBA00023004"/>
    </source>
</evidence>
<dbReference type="EMBL" id="JBHPON010000001">
    <property type="protein sequence ID" value="MFC6035400.1"/>
    <property type="molecule type" value="Genomic_DNA"/>
</dbReference>
<proteinExistence type="predicted"/>
<keyword evidence="4" id="KW-0411">Iron-sulfur</keyword>
<evidence type="ECO:0000256" key="1">
    <source>
        <dbReference type="ARBA" id="ARBA00022714"/>
    </source>
</evidence>
<keyword evidence="1" id="KW-0001">2Fe-2S</keyword>
<accession>A0ABW1KVR7</accession>
<feature type="domain" description="Rieske" evidence="5">
    <location>
        <begin position="4"/>
        <end position="101"/>
    </location>
</feature>
<dbReference type="Proteomes" id="UP001596116">
    <property type="component" value="Unassembled WGS sequence"/>
</dbReference>
<organism evidence="6 7">
    <name type="scientific">Hyphococcus aureus</name>
    <dbReference type="NCBI Taxonomy" id="2666033"/>
    <lineage>
        <taxon>Bacteria</taxon>
        <taxon>Pseudomonadati</taxon>
        <taxon>Pseudomonadota</taxon>
        <taxon>Alphaproteobacteria</taxon>
        <taxon>Parvularculales</taxon>
        <taxon>Parvularculaceae</taxon>
        <taxon>Hyphococcus</taxon>
    </lineage>
</organism>
<dbReference type="PANTHER" id="PTHR21496:SF23">
    <property type="entry name" value="3-PHENYLPROPIONATE_CINNAMIC ACID DIOXYGENASE FERREDOXIN SUBUNIT"/>
    <property type="match status" value="1"/>
</dbReference>
<dbReference type="InterPro" id="IPR017941">
    <property type="entry name" value="Rieske_2Fe-2S"/>
</dbReference>
<dbReference type="SUPFAM" id="SSF50022">
    <property type="entry name" value="ISP domain"/>
    <property type="match status" value="1"/>
</dbReference>
<keyword evidence="6" id="KW-0223">Dioxygenase</keyword>
<keyword evidence="2" id="KW-0479">Metal-binding</keyword>
<evidence type="ECO:0000256" key="2">
    <source>
        <dbReference type="ARBA" id="ARBA00022723"/>
    </source>
</evidence>
<keyword evidence="3" id="KW-0408">Iron</keyword>
<evidence type="ECO:0000259" key="5">
    <source>
        <dbReference type="PROSITE" id="PS51296"/>
    </source>
</evidence>
<dbReference type="GO" id="GO:0008695">
    <property type="term" value="F:3-phenylpropionate dioxygenase activity"/>
    <property type="evidence" value="ECO:0007669"/>
    <property type="project" value="UniProtKB-EC"/>
</dbReference>
<dbReference type="PROSITE" id="PS51296">
    <property type="entry name" value="RIESKE"/>
    <property type="match status" value="1"/>
</dbReference>
<gene>
    <name evidence="6" type="ORF">ACFMB1_07590</name>
</gene>
<dbReference type="CDD" id="cd03528">
    <property type="entry name" value="Rieske_RO_ferredoxin"/>
    <property type="match status" value="1"/>
</dbReference>
<keyword evidence="7" id="KW-1185">Reference proteome</keyword>
<dbReference type="RefSeq" id="WP_379879277.1">
    <property type="nucleotide sequence ID" value="NZ_JBHPON010000001.1"/>
</dbReference>
<dbReference type="InterPro" id="IPR036922">
    <property type="entry name" value="Rieske_2Fe-2S_sf"/>
</dbReference>
<evidence type="ECO:0000256" key="4">
    <source>
        <dbReference type="ARBA" id="ARBA00023014"/>
    </source>
</evidence>
<keyword evidence="6" id="KW-0560">Oxidoreductase</keyword>
<evidence type="ECO:0000313" key="6">
    <source>
        <dbReference type="EMBL" id="MFC6035400.1"/>
    </source>
</evidence>
<evidence type="ECO:0000313" key="7">
    <source>
        <dbReference type="Proteomes" id="UP001596116"/>
    </source>
</evidence>
<dbReference type="Gene3D" id="2.102.10.10">
    <property type="entry name" value="Rieske [2Fe-2S] iron-sulphur domain"/>
    <property type="match status" value="1"/>
</dbReference>